<protein>
    <submittedName>
        <fullName evidence="3">Uncharacterized protein</fullName>
    </submittedName>
</protein>
<name>A0A8D8VLB3_9HEMI</name>
<sequence length="575" mass="55074">MKSFIFPNPLLFLVGVVTISLLLPQPSFAKKKPPADDSRSSEEMEPFPGAAPTGGQPSASGPKQPPQAKGDILKGKRRRRAVAASAASSSAAASASAASSATSGSASAASSVASASASSAASAGAAVSGGLVTSGGVAGSMQTETVTTELKSATSGGGWLGSLGGGIQNGINNVIVKPSSTLMASAGEVTDVVSSTTAGVAVNGGKMLAVGASGTGTVAVAAGKGVVNTGTEVINGIIETGSSIGGATGSIILGSGGVSGGSETVIKKTSVVQGGIASGGVGVAPAVMVTPGINQQETVLAKTKVVKTEASAAPSVVLNTAPSTLVTTGGTGTAIVKNKQVVKDVLVQTGAPTVVVDSSPTLLRTGSTGTIQTQKLEKDVIVKQSTVGVGGGTLVQTTPTISGVQSVEVAKKTTVVQGSNLATGVSSNVAGVGTVVAETGSVVKTGAGVVVQTGTQGLEYAKNTLATGAAVAGDILNPTVVGVKQSAVKAGAVISGGVSAAASASSSSTSVSKGSTSATVAVAASSAKGTAGKPPCKPKAPPPPKPPCKVCDDKAKAKPPPPPKPPCKVCGQKKR</sequence>
<feature type="region of interest" description="Disordered" evidence="1">
    <location>
        <begin position="27"/>
        <end position="86"/>
    </location>
</feature>
<evidence type="ECO:0000256" key="2">
    <source>
        <dbReference type="SAM" id="SignalP"/>
    </source>
</evidence>
<feature type="signal peptide" evidence="2">
    <location>
        <begin position="1"/>
        <end position="29"/>
    </location>
</feature>
<keyword evidence="2" id="KW-0732">Signal</keyword>
<feature type="region of interest" description="Disordered" evidence="1">
    <location>
        <begin position="504"/>
        <end position="575"/>
    </location>
</feature>
<evidence type="ECO:0000256" key="1">
    <source>
        <dbReference type="SAM" id="MobiDB-lite"/>
    </source>
</evidence>
<proteinExistence type="predicted"/>
<dbReference type="EMBL" id="HBUF01066785">
    <property type="protein sequence ID" value="CAG6627928.1"/>
    <property type="molecule type" value="Transcribed_RNA"/>
</dbReference>
<feature type="compositionally biased region" description="Pro residues" evidence="1">
    <location>
        <begin position="535"/>
        <end position="547"/>
    </location>
</feature>
<feature type="compositionally biased region" description="Basic and acidic residues" evidence="1">
    <location>
        <begin position="33"/>
        <end position="42"/>
    </location>
</feature>
<dbReference type="AlphaFoldDB" id="A0A8D8VLB3"/>
<evidence type="ECO:0000313" key="3">
    <source>
        <dbReference type="EMBL" id="CAG6627928.1"/>
    </source>
</evidence>
<reference evidence="3" key="1">
    <citation type="submission" date="2021-05" db="EMBL/GenBank/DDBJ databases">
        <authorList>
            <person name="Alioto T."/>
            <person name="Alioto T."/>
            <person name="Gomez Garrido J."/>
        </authorList>
    </citation>
    <scope>NUCLEOTIDE SEQUENCE</scope>
</reference>
<accession>A0A8D8VLB3</accession>
<dbReference type="EMBL" id="HBUF01066786">
    <property type="protein sequence ID" value="CAG6627930.1"/>
    <property type="molecule type" value="Transcribed_RNA"/>
</dbReference>
<organism evidence="3">
    <name type="scientific">Cacopsylla melanoneura</name>
    <dbReference type="NCBI Taxonomy" id="428564"/>
    <lineage>
        <taxon>Eukaryota</taxon>
        <taxon>Metazoa</taxon>
        <taxon>Ecdysozoa</taxon>
        <taxon>Arthropoda</taxon>
        <taxon>Hexapoda</taxon>
        <taxon>Insecta</taxon>
        <taxon>Pterygota</taxon>
        <taxon>Neoptera</taxon>
        <taxon>Paraneoptera</taxon>
        <taxon>Hemiptera</taxon>
        <taxon>Sternorrhyncha</taxon>
        <taxon>Psylloidea</taxon>
        <taxon>Psyllidae</taxon>
        <taxon>Psyllinae</taxon>
        <taxon>Cacopsylla</taxon>
    </lineage>
</organism>
<feature type="compositionally biased region" description="Low complexity" evidence="1">
    <location>
        <begin position="504"/>
        <end position="534"/>
    </location>
</feature>
<feature type="chain" id="PRO_5036428809" evidence="2">
    <location>
        <begin position="30"/>
        <end position="575"/>
    </location>
</feature>